<evidence type="ECO:0008006" key="4">
    <source>
        <dbReference type="Google" id="ProtNLM"/>
    </source>
</evidence>
<reference evidence="2 3" key="1">
    <citation type="submission" date="2017-07" db="EMBL/GenBank/DDBJ databases">
        <title>Recovery of genomes from metagenomes via a dereplication, aggregation, and scoring strategy.</title>
        <authorList>
            <person name="Sieber C.M."/>
            <person name="Probst A.J."/>
            <person name="Sharrar A."/>
            <person name="Thomas B.C."/>
            <person name="Hess M."/>
            <person name="Tringe S.G."/>
            <person name="Banfield J.F."/>
        </authorList>
    </citation>
    <scope>NUCLEOTIDE SEQUENCE [LARGE SCALE GENOMIC DNA]</scope>
    <source>
        <strain evidence="2">JGI_Cruoil_03_44_89</strain>
    </source>
</reference>
<evidence type="ECO:0000313" key="3">
    <source>
        <dbReference type="Proteomes" id="UP000215215"/>
    </source>
</evidence>
<gene>
    <name evidence="2" type="ORF">CH333_10025</name>
</gene>
<organism evidence="2 3">
    <name type="scientific">candidate division WOR-3 bacterium JGI_Cruoil_03_44_89</name>
    <dbReference type="NCBI Taxonomy" id="1973748"/>
    <lineage>
        <taxon>Bacteria</taxon>
        <taxon>Bacteria division WOR-3</taxon>
    </lineage>
</organism>
<proteinExistence type="predicted"/>
<comment type="caution">
    <text evidence="2">The sequence shown here is derived from an EMBL/GenBank/DDBJ whole genome shotgun (WGS) entry which is preliminary data.</text>
</comment>
<dbReference type="Proteomes" id="UP000215215">
    <property type="component" value="Unassembled WGS sequence"/>
</dbReference>
<keyword evidence="1" id="KW-0472">Membrane</keyword>
<evidence type="ECO:0000313" key="2">
    <source>
        <dbReference type="EMBL" id="OYD13788.1"/>
    </source>
</evidence>
<name>A0A235BN79_UNCW3</name>
<dbReference type="AlphaFoldDB" id="A0A235BN79"/>
<feature type="transmembrane region" description="Helical" evidence="1">
    <location>
        <begin position="12"/>
        <end position="31"/>
    </location>
</feature>
<protein>
    <recommendedName>
        <fullName evidence="4">YbbR-like domain-containing protein</fullName>
    </recommendedName>
</protein>
<accession>A0A235BN79</accession>
<keyword evidence="1" id="KW-0812">Transmembrane</keyword>
<sequence length="214" mass="24024">MNRIWKAIRANLPLKISAGVLALLIWLYVVLQNEYQINLKVPLVFETKNDSSFVAETALEKEEVGLTVRGKGADILRLRFWGRPTINYILDTDRGWIRVTIGKNNISFPPWSDVSVVSIECKPFLVRVDKMVQRYLTVLPVIEPAVIEARAVPESVKCSGGIEIFKNIKNIYTKPVAVDTTQLPARMKASLDLPPDITCDHTSVILYFGPNTGD</sequence>
<keyword evidence="1" id="KW-1133">Transmembrane helix</keyword>
<dbReference type="EMBL" id="NOZQ01000215">
    <property type="protein sequence ID" value="OYD13788.1"/>
    <property type="molecule type" value="Genomic_DNA"/>
</dbReference>
<evidence type="ECO:0000256" key="1">
    <source>
        <dbReference type="SAM" id="Phobius"/>
    </source>
</evidence>